<dbReference type="AlphaFoldDB" id="A0A8B6MD05"/>
<gene>
    <name evidence="2" type="ORF">MPC4_90150</name>
</gene>
<sequence length="325" mass="34930">MRRSSRIAALFLAAGGLAPAPAKAVEYGLSNYQLGLVLPLAGYTPPPGVYFWDNFYLYQGSGNLYQNTKIKDPSRVTYNFAANIFVFAWFTEATLFGGELGFAYTSAYASETTTAVAPFTDTFGVNRHVTTQQSVDSYTDSEFSAILGWQAGDQHWNLTLSGFVPTGNYDAARIAQTSLNRPALDIKGAYTFLSLQTGLEASAALGVTLNGVNSATNYQSGAELHLEWALAQHLPFGLSVGVGGYFYQQITNDSGAGNQLGSFRGRVAAIGPVITYTLKAGAQQVNFDARWFHEFAAQNRVQGDGIFATLGFPLQSKPSPALASR</sequence>
<dbReference type="EMBL" id="CABFMQ020000153">
    <property type="protein sequence ID" value="VTZ52675.1"/>
    <property type="molecule type" value="Genomic_DNA"/>
</dbReference>
<evidence type="ECO:0000313" key="3">
    <source>
        <dbReference type="Proteomes" id="UP000485880"/>
    </source>
</evidence>
<organism evidence="2 3">
    <name type="scientific">Methylocella tundrae</name>
    <dbReference type="NCBI Taxonomy" id="227605"/>
    <lineage>
        <taxon>Bacteria</taxon>
        <taxon>Pseudomonadati</taxon>
        <taxon>Pseudomonadota</taxon>
        <taxon>Alphaproteobacteria</taxon>
        <taxon>Hyphomicrobiales</taxon>
        <taxon>Beijerinckiaceae</taxon>
        <taxon>Methylocella</taxon>
    </lineage>
</organism>
<dbReference type="Pfam" id="PF13557">
    <property type="entry name" value="Phenol_MetA_deg"/>
    <property type="match status" value="1"/>
</dbReference>
<accession>A0A8B6MD05</accession>
<dbReference type="InterPro" id="IPR025737">
    <property type="entry name" value="FApF"/>
</dbReference>
<evidence type="ECO:0000256" key="1">
    <source>
        <dbReference type="SAM" id="SignalP"/>
    </source>
</evidence>
<comment type="caution">
    <text evidence="2">The sequence shown here is derived from an EMBL/GenBank/DDBJ whole genome shotgun (WGS) entry which is preliminary data.</text>
</comment>
<name>A0A8B6MD05_METTU</name>
<feature type="chain" id="PRO_5032863129" description="Phenol degradation protein meta" evidence="1">
    <location>
        <begin position="25"/>
        <end position="325"/>
    </location>
</feature>
<keyword evidence="3" id="KW-1185">Reference proteome</keyword>
<protein>
    <recommendedName>
        <fullName evidence="4">Phenol degradation protein meta</fullName>
    </recommendedName>
</protein>
<proteinExistence type="predicted"/>
<dbReference type="RefSeq" id="WP_174514212.1">
    <property type="nucleotide sequence ID" value="NZ_CABFMQ020000153.1"/>
</dbReference>
<evidence type="ECO:0000313" key="2">
    <source>
        <dbReference type="EMBL" id="VTZ52675.1"/>
    </source>
</evidence>
<evidence type="ECO:0008006" key="4">
    <source>
        <dbReference type="Google" id="ProtNLM"/>
    </source>
</evidence>
<dbReference type="Proteomes" id="UP000485880">
    <property type="component" value="Unassembled WGS sequence"/>
</dbReference>
<keyword evidence="1" id="KW-0732">Signal</keyword>
<feature type="signal peptide" evidence="1">
    <location>
        <begin position="1"/>
        <end position="24"/>
    </location>
</feature>
<reference evidence="2 3" key="1">
    <citation type="submission" date="2019-05" db="EMBL/GenBank/DDBJ databases">
        <authorList>
            <person name="Farhan Ul Haque M."/>
        </authorList>
    </citation>
    <scope>NUCLEOTIDE SEQUENCE [LARGE SCALE GENOMIC DNA]</scope>
    <source>
        <strain evidence="2">2</strain>
    </source>
</reference>